<sequence length="68" mass="7868">MQKGKAKSIALDRDLPLLVDYERARRELGNVSERHIHNLVQRGLLIRKKVGRRSTITRESLEQFAATK</sequence>
<dbReference type="EMBL" id="BSOW01000007">
    <property type="protein sequence ID" value="GLR85848.1"/>
    <property type="molecule type" value="Genomic_DNA"/>
</dbReference>
<protein>
    <recommendedName>
        <fullName evidence="3">Helix-turn-helix domain-containing protein</fullName>
    </recommendedName>
</protein>
<evidence type="ECO:0000313" key="1">
    <source>
        <dbReference type="EMBL" id="GLR85848.1"/>
    </source>
</evidence>
<organism evidence="1 2">
    <name type="scientific">Bradyrhizobium iriomotense</name>
    <dbReference type="NCBI Taxonomy" id="441950"/>
    <lineage>
        <taxon>Bacteria</taxon>
        <taxon>Pseudomonadati</taxon>
        <taxon>Pseudomonadota</taxon>
        <taxon>Alphaproteobacteria</taxon>
        <taxon>Hyphomicrobiales</taxon>
        <taxon>Nitrobacteraceae</taxon>
        <taxon>Bradyrhizobium</taxon>
    </lineage>
</organism>
<accession>A0ABQ6AWB9</accession>
<keyword evidence="2" id="KW-1185">Reference proteome</keyword>
<evidence type="ECO:0008006" key="3">
    <source>
        <dbReference type="Google" id="ProtNLM"/>
    </source>
</evidence>
<comment type="caution">
    <text evidence="1">The sequence shown here is derived from an EMBL/GenBank/DDBJ whole genome shotgun (WGS) entry which is preliminary data.</text>
</comment>
<name>A0ABQ6AWB9_9BRAD</name>
<dbReference type="Proteomes" id="UP001156905">
    <property type="component" value="Unassembled WGS sequence"/>
</dbReference>
<evidence type="ECO:0000313" key="2">
    <source>
        <dbReference type="Proteomes" id="UP001156905"/>
    </source>
</evidence>
<dbReference type="RefSeq" id="WP_284265521.1">
    <property type="nucleotide sequence ID" value="NZ_BSOW01000007.1"/>
</dbReference>
<reference evidence="2" key="1">
    <citation type="journal article" date="2019" name="Int. J. Syst. Evol. Microbiol.">
        <title>The Global Catalogue of Microorganisms (GCM) 10K type strain sequencing project: providing services to taxonomists for standard genome sequencing and annotation.</title>
        <authorList>
            <consortium name="The Broad Institute Genomics Platform"/>
            <consortium name="The Broad Institute Genome Sequencing Center for Infectious Disease"/>
            <person name="Wu L."/>
            <person name="Ma J."/>
        </authorList>
    </citation>
    <scope>NUCLEOTIDE SEQUENCE [LARGE SCALE GENOMIC DNA]</scope>
    <source>
        <strain evidence="2">NBRC 102520</strain>
    </source>
</reference>
<gene>
    <name evidence="1" type="ORF">GCM10007857_25590</name>
</gene>
<proteinExistence type="predicted"/>